<comment type="caution">
    <text evidence="1">The sequence shown here is derived from an EMBL/GenBank/DDBJ whole genome shotgun (WGS) entry which is preliminary data.</text>
</comment>
<dbReference type="EMBL" id="JBFOLK010000001">
    <property type="protein sequence ID" value="KAL2541592.1"/>
    <property type="molecule type" value="Genomic_DNA"/>
</dbReference>
<evidence type="ECO:0000313" key="2">
    <source>
        <dbReference type="Proteomes" id="UP001604336"/>
    </source>
</evidence>
<dbReference type="AlphaFoldDB" id="A0ABD1VW95"/>
<protein>
    <submittedName>
        <fullName evidence="1">Uncharacterized protein</fullName>
    </submittedName>
</protein>
<reference evidence="2" key="1">
    <citation type="submission" date="2024-07" db="EMBL/GenBank/DDBJ databases">
        <title>Two chromosome-level genome assemblies of Korean endemic species Abeliophyllum distichum and Forsythia ovata (Oleaceae).</title>
        <authorList>
            <person name="Jang H."/>
        </authorList>
    </citation>
    <scope>NUCLEOTIDE SEQUENCE [LARGE SCALE GENOMIC DNA]</scope>
</reference>
<gene>
    <name evidence="1" type="ORF">Adt_02570</name>
</gene>
<organism evidence="1 2">
    <name type="scientific">Abeliophyllum distichum</name>
    <dbReference type="NCBI Taxonomy" id="126358"/>
    <lineage>
        <taxon>Eukaryota</taxon>
        <taxon>Viridiplantae</taxon>
        <taxon>Streptophyta</taxon>
        <taxon>Embryophyta</taxon>
        <taxon>Tracheophyta</taxon>
        <taxon>Spermatophyta</taxon>
        <taxon>Magnoliopsida</taxon>
        <taxon>eudicotyledons</taxon>
        <taxon>Gunneridae</taxon>
        <taxon>Pentapetalae</taxon>
        <taxon>asterids</taxon>
        <taxon>lamiids</taxon>
        <taxon>Lamiales</taxon>
        <taxon>Oleaceae</taxon>
        <taxon>Forsythieae</taxon>
        <taxon>Abeliophyllum</taxon>
    </lineage>
</organism>
<keyword evidence="2" id="KW-1185">Reference proteome</keyword>
<name>A0ABD1VW95_9LAMI</name>
<accession>A0ABD1VW95</accession>
<proteinExistence type="predicted"/>
<dbReference type="Proteomes" id="UP001604336">
    <property type="component" value="Unassembled WGS sequence"/>
</dbReference>
<evidence type="ECO:0000313" key="1">
    <source>
        <dbReference type="EMBL" id="KAL2541592.1"/>
    </source>
</evidence>
<sequence>MLTYPITEVVTTENQTMATMPSPYMNQTMVQMSSFALTQTVAPTSHVTVPFNHGKKLEKFIRLNFKRWQQKILFYLTTLNLALKLNQSEGNIQDVSAIEAWKHSDFLCCNYVINGLTDSLYNVYSTIKMAKELWESLD</sequence>